<gene>
    <name evidence="1" type="ORF">A2172_03595</name>
</gene>
<dbReference type="Gene3D" id="3.40.50.10320">
    <property type="entry name" value="LmbE-like"/>
    <property type="match status" value="1"/>
</dbReference>
<reference evidence="1 2" key="1">
    <citation type="journal article" date="2016" name="Nat. Commun.">
        <title>Thousands of microbial genomes shed light on interconnected biogeochemical processes in an aquifer system.</title>
        <authorList>
            <person name="Anantharaman K."/>
            <person name="Brown C.T."/>
            <person name="Hug L.A."/>
            <person name="Sharon I."/>
            <person name="Castelle C.J."/>
            <person name="Probst A.J."/>
            <person name="Thomas B.C."/>
            <person name="Singh A."/>
            <person name="Wilkins M.J."/>
            <person name="Karaoz U."/>
            <person name="Brodie E.L."/>
            <person name="Williams K.H."/>
            <person name="Hubbard S.S."/>
            <person name="Banfield J.F."/>
        </authorList>
    </citation>
    <scope>NUCLEOTIDE SEQUENCE [LARGE SCALE GENOMIC DNA]</scope>
</reference>
<dbReference type="SUPFAM" id="SSF102588">
    <property type="entry name" value="LmbE-like"/>
    <property type="match status" value="1"/>
</dbReference>
<dbReference type="EMBL" id="MHCP01000030">
    <property type="protein sequence ID" value="OGY22990.1"/>
    <property type="molecule type" value="Genomic_DNA"/>
</dbReference>
<proteinExistence type="predicted"/>
<dbReference type="InterPro" id="IPR024078">
    <property type="entry name" value="LmbE-like_dom_sf"/>
</dbReference>
<organism evidence="1 2">
    <name type="scientific">Candidatus Woykebacteria bacterium RBG_13_40_15</name>
    <dbReference type="NCBI Taxonomy" id="1802593"/>
    <lineage>
        <taxon>Bacteria</taxon>
        <taxon>Candidatus Woykeibacteriota</taxon>
    </lineage>
</organism>
<sequence length="73" mass="8619">MCYEVWTPLQEVSYVEDISKFLDLKIKALEQHKSQLQDINYDEAIKGLNRYRGIMTGKGRFCECFQVLKTNKI</sequence>
<protein>
    <submittedName>
        <fullName evidence="1">Uncharacterized protein</fullName>
    </submittedName>
</protein>
<dbReference type="AlphaFoldDB" id="A0A1G1W5X7"/>
<dbReference type="Proteomes" id="UP000176631">
    <property type="component" value="Unassembled WGS sequence"/>
</dbReference>
<dbReference type="STRING" id="1802593.A2172_03595"/>
<evidence type="ECO:0000313" key="1">
    <source>
        <dbReference type="EMBL" id="OGY22990.1"/>
    </source>
</evidence>
<evidence type="ECO:0000313" key="2">
    <source>
        <dbReference type="Proteomes" id="UP000176631"/>
    </source>
</evidence>
<comment type="caution">
    <text evidence="1">The sequence shown here is derived from an EMBL/GenBank/DDBJ whole genome shotgun (WGS) entry which is preliminary data.</text>
</comment>
<accession>A0A1G1W5X7</accession>
<name>A0A1G1W5X7_9BACT</name>